<evidence type="ECO:0000259" key="5">
    <source>
        <dbReference type="Pfam" id="PF09394"/>
    </source>
</evidence>
<feature type="domain" description="Proteinase inhibitor I42 chagasin" evidence="5">
    <location>
        <begin position="57"/>
        <end position="134"/>
    </location>
</feature>
<accession>A0A0K1JDL4</accession>
<proteinExistence type="predicted"/>
<keyword evidence="2" id="KW-0789">Thiol protease inhibitor</keyword>
<dbReference type="OrthoDB" id="4321400at2"/>
<sequence>MTMLAHLTKRHRRPLAAALALVGALSLAACQEDEPSVNPTPEASRSIPLSSGEPIALKPGETVAVNVGRQNSSIGDNWNDSITPAGVATVKGHVDSDCDEPAPGCGGRLTYFVTGVKPGKAVLTVQYCFRSSGPTCAGGPDNAPHKPPTTIAITVT</sequence>
<reference evidence="6 7" key="1">
    <citation type="submission" date="2015-03" db="EMBL/GenBank/DDBJ databases">
        <title>Luteipulveratus halotolerans sp. nov., a novel actinobacterium (Dermacoccaceae) from Sarawak, Malaysia.</title>
        <authorList>
            <person name="Juboi H."/>
            <person name="Basik A."/>
            <person name="Shamsul S.S."/>
            <person name="Arnold P."/>
            <person name="Schmitt E.K."/>
            <person name="Sanglier J.-J."/>
            <person name="Yeo T."/>
        </authorList>
    </citation>
    <scope>NUCLEOTIDE SEQUENCE [LARGE SCALE GENOMIC DNA]</scope>
    <source>
        <strain evidence="6 7">MN07-A0370</strain>
    </source>
</reference>
<evidence type="ECO:0000256" key="4">
    <source>
        <dbReference type="SAM" id="SignalP"/>
    </source>
</evidence>
<protein>
    <recommendedName>
        <fullName evidence="5">Proteinase inhibitor I42 chagasin domain-containing protein</fullName>
    </recommendedName>
</protein>
<feature type="signal peptide" evidence="4">
    <location>
        <begin position="1"/>
        <end position="28"/>
    </location>
</feature>
<dbReference type="Gene3D" id="2.60.40.2020">
    <property type="match status" value="1"/>
</dbReference>
<keyword evidence="1" id="KW-0646">Protease inhibitor</keyword>
<dbReference type="Pfam" id="PF09394">
    <property type="entry name" value="Inhibitor_I42"/>
    <property type="match status" value="1"/>
</dbReference>
<keyword evidence="4" id="KW-0732">Signal</keyword>
<dbReference type="GO" id="GO:0004869">
    <property type="term" value="F:cysteine-type endopeptidase inhibitor activity"/>
    <property type="evidence" value="ECO:0007669"/>
    <property type="project" value="UniProtKB-KW"/>
</dbReference>
<evidence type="ECO:0000256" key="3">
    <source>
        <dbReference type="SAM" id="MobiDB-lite"/>
    </source>
</evidence>
<evidence type="ECO:0000256" key="1">
    <source>
        <dbReference type="ARBA" id="ARBA00022690"/>
    </source>
</evidence>
<feature type="chain" id="PRO_5038507627" description="Proteinase inhibitor I42 chagasin domain-containing protein" evidence="4">
    <location>
        <begin position="29"/>
        <end position="156"/>
    </location>
</feature>
<evidence type="ECO:0000313" key="7">
    <source>
        <dbReference type="Proteomes" id="UP000066480"/>
    </source>
</evidence>
<feature type="compositionally biased region" description="Polar residues" evidence="3">
    <location>
        <begin position="37"/>
        <end position="49"/>
    </location>
</feature>
<dbReference type="AlphaFoldDB" id="A0A0K1JDL4"/>
<organism evidence="6 7">
    <name type="scientific">Luteipulveratus mongoliensis</name>
    <dbReference type="NCBI Taxonomy" id="571913"/>
    <lineage>
        <taxon>Bacteria</taxon>
        <taxon>Bacillati</taxon>
        <taxon>Actinomycetota</taxon>
        <taxon>Actinomycetes</taxon>
        <taxon>Micrococcales</taxon>
        <taxon>Dermacoccaceae</taxon>
        <taxon>Luteipulveratus</taxon>
    </lineage>
</organism>
<dbReference type="EMBL" id="CP011112">
    <property type="protein sequence ID" value="AKU14797.1"/>
    <property type="molecule type" value="Genomic_DNA"/>
</dbReference>
<evidence type="ECO:0000256" key="2">
    <source>
        <dbReference type="ARBA" id="ARBA00022704"/>
    </source>
</evidence>
<dbReference type="Proteomes" id="UP000066480">
    <property type="component" value="Chromosome"/>
</dbReference>
<evidence type="ECO:0000313" key="6">
    <source>
        <dbReference type="EMBL" id="AKU14797.1"/>
    </source>
</evidence>
<keyword evidence="7" id="KW-1185">Reference proteome</keyword>
<gene>
    <name evidence="6" type="ORF">VV02_01115</name>
</gene>
<dbReference type="SUPFAM" id="SSF141066">
    <property type="entry name" value="ICP-like"/>
    <property type="match status" value="1"/>
</dbReference>
<dbReference type="InterPro" id="IPR018990">
    <property type="entry name" value="Prot_inh_I42_chagasin"/>
</dbReference>
<dbReference type="KEGG" id="lmoi:VV02_01115"/>
<dbReference type="RefSeq" id="WP_052589335.1">
    <property type="nucleotide sequence ID" value="NZ_CP011112.1"/>
</dbReference>
<feature type="region of interest" description="Disordered" evidence="3">
    <location>
        <begin position="33"/>
        <end position="52"/>
    </location>
</feature>
<dbReference type="InterPro" id="IPR036331">
    <property type="entry name" value="Chagasin-like_sf"/>
</dbReference>
<name>A0A0K1JDL4_9MICO</name>